<dbReference type="OrthoDB" id="3531748at2"/>
<dbReference type="AlphaFoldDB" id="A0A1I5F9N7"/>
<accession>A0A1I5F9N7</accession>
<dbReference type="Proteomes" id="UP000199614">
    <property type="component" value="Unassembled WGS sequence"/>
</dbReference>
<evidence type="ECO:0000313" key="9">
    <source>
        <dbReference type="EMBL" id="SFO20464.1"/>
    </source>
</evidence>
<protein>
    <submittedName>
        <fullName evidence="9">Peptide/nickel transport system permease protein</fullName>
    </submittedName>
</protein>
<evidence type="ECO:0000256" key="5">
    <source>
        <dbReference type="ARBA" id="ARBA00022989"/>
    </source>
</evidence>
<sequence length="272" mass="28028">MVRSGAVIVGLVLACALLSLLWTPFDPLPTDAAARLLGPLTDGHLLGTDPYGRDVVSLLMYGSRITLLVGLAAVAIALVVGVPAGIGAGMAGGWVDQVVMRATDVALAFPALLLVIVFGAAFGAGATTAVLALGIAAAPSFARVARSGTLQVMAREYVTAARAANRGPLWIARRHVLPNIGGLLVVQSSVAFSIAVLAEAALSYLGFGTRPPTPSWGRMLQEGQSHIYDHPLLVLWPGCAIAVTVLGLNLLGDGLRDRFDPRSRAPEGTAAL</sequence>
<reference evidence="9 10" key="1">
    <citation type="submission" date="2016-10" db="EMBL/GenBank/DDBJ databases">
        <authorList>
            <person name="de Groot N.N."/>
        </authorList>
    </citation>
    <scope>NUCLEOTIDE SEQUENCE [LARGE SCALE GENOMIC DNA]</scope>
    <source>
        <strain evidence="9 10">CGMCC 4.1877</strain>
    </source>
</reference>
<dbReference type="EMBL" id="FOUY01000036">
    <property type="protein sequence ID" value="SFO20464.1"/>
    <property type="molecule type" value="Genomic_DNA"/>
</dbReference>
<comment type="similarity">
    <text evidence="7">Belongs to the binding-protein-dependent transport system permease family.</text>
</comment>
<dbReference type="STRING" id="260086.SAMN05216207_103636"/>
<keyword evidence="3" id="KW-1003">Cell membrane</keyword>
<keyword evidence="2 7" id="KW-0813">Transport</keyword>
<evidence type="ECO:0000256" key="4">
    <source>
        <dbReference type="ARBA" id="ARBA00022692"/>
    </source>
</evidence>
<keyword evidence="5 7" id="KW-1133">Transmembrane helix</keyword>
<dbReference type="PROSITE" id="PS50928">
    <property type="entry name" value="ABC_TM1"/>
    <property type="match status" value="1"/>
</dbReference>
<feature type="domain" description="ABC transmembrane type-1" evidence="8">
    <location>
        <begin position="63"/>
        <end position="252"/>
    </location>
</feature>
<name>A0A1I5F9N7_PSUAM</name>
<feature type="transmembrane region" description="Helical" evidence="7">
    <location>
        <begin position="183"/>
        <end position="207"/>
    </location>
</feature>
<dbReference type="PANTHER" id="PTHR43386:SF25">
    <property type="entry name" value="PEPTIDE ABC TRANSPORTER PERMEASE PROTEIN"/>
    <property type="match status" value="1"/>
</dbReference>
<organism evidence="9 10">
    <name type="scientific">Pseudonocardia ammonioxydans</name>
    <dbReference type="NCBI Taxonomy" id="260086"/>
    <lineage>
        <taxon>Bacteria</taxon>
        <taxon>Bacillati</taxon>
        <taxon>Actinomycetota</taxon>
        <taxon>Actinomycetes</taxon>
        <taxon>Pseudonocardiales</taxon>
        <taxon>Pseudonocardiaceae</taxon>
        <taxon>Pseudonocardia</taxon>
    </lineage>
</organism>
<dbReference type="SUPFAM" id="SSF161098">
    <property type="entry name" value="MetI-like"/>
    <property type="match status" value="1"/>
</dbReference>
<gene>
    <name evidence="9" type="ORF">SAMN05216207_103636</name>
</gene>
<evidence type="ECO:0000256" key="3">
    <source>
        <dbReference type="ARBA" id="ARBA00022475"/>
    </source>
</evidence>
<dbReference type="RefSeq" id="WP_093351469.1">
    <property type="nucleotide sequence ID" value="NZ_FOUY01000036.1"/>
</dbReference>
<feature type="transmembrane region" description="Helical" evidence="7">
    <location>
        <begin position="58"/>
        <end position="86"/>
    </location>
</feature>
<comment type="subcellular location">
    <subcellularLocation>
        <location evidence="1 7">Cell membrane</location>
        <topology evidence="1 7">Multi-pass membrane protein</topology>
    </subcellularLocation>
</comment>
<dbReference type="InterPro" id="IPR035906">
    <property type="entry name" value="MetI-like_sf"/>
</dbReference>
<dbReference type="PANTHER" id="PTHR43386">
    <property type="entry name" value="OLIGOPEPTIDE TRANSPORT SYSTEM PERMEASE PROTEIN APPC"/>
    <property type="match status" value="1"/>
</dbReference>
<dbReference type="PROSITE" id="PS51257">
    <property type="entry name" value="PROKAR_LIPOPROTEIN"/>
    <property type="match status" value="1"/>
</dbReference>
<dbReference type="InterPro" id="IPR050366">
    <property type="entry name" value="BP-dependent_transpt_permease"/>
</dbReference>
<evidence type="ECO:0000313" key="10">
    <source>
        <dbReference type="Proteomes" id="UP000199614"/>
    </source>
</evidence>
<keyword evidence="4 7" id="KW-0812">Transmembrane</keyword>
<feature type="transmembrane region" description="Helical" evidence="7">
    <location>
        <begin position="98"/>
        <end position="122"/>
    </location>
</feature>
<proteinExistence type="inferred from homology"/>
<dbReference type="GO" id="GO:0005886">
    <property type="term" value="C:plasma membrane"/>
    <property type="evidence" value="ECO:0007669"/>
    <property type="project" value="UniProtKB-SubCell"/>
</dbReference>
<dbReference type="Gene3D" id="1.10.3720.10">
    <property type="entry name" value="MetI-like"/>
    <property type="match status" value="1"/>
</dbReference>
<dbReference type="InterPro" id="IPR000515">
    <property type="entry name" value="MetI-like"/>
</dbReference>
<dbReference type="GO" id="GO:0055085">
    <property type="term" value="P:transmembrane transport"/>
    <property type="evidence" value="ECO:0007669"/>
    <property type="project" value="InterPro"/>
</dbReference>
<dbReference type="CDD" id="cd06261">
    <property type="entry name" value="TM_PBP2"/>
    <property type="match status" value="1"/>
</dbReference>
<evidence type="ECO:0000256" key="1">
    <source>
        <dbReference type="ARBA" id="ARBA00004651"/>
    </source>
</evidence>
<keyword evidence="10" id="KW-1185">Reference proteome</keyword>
<feature type="transmembrane region" description="Helical" evidence="7">
    <location>
        <begin position="227"/>
        <end position="252"/>
    </location>
</feature>
<keyword evidence="6 7" id="KW-0472">Membrane</keyword>
<evidence type="ECO:0000256" key="2">
    <source>
        <dbReference type="ARBA" id="ARBA00022448"/>
    </source>
</evidence>
<evidence type="ECO:0000259" key="8">
    <source>
        <dbReference type="PROSITE" id="PS50928"/>
    </source>
</evidence>
<evidence type="ECO:0000256" key="6">
    <source>
        <dbReference type="ARBA" id="ARBA00023136"/>
    </source>
</evidence>
<evidence type="ECO:0000256" key="7">
    <source>
        <dbReference type="RuleBase" id="RU363032"/>
    </source>
</evidence>
<dbReference type="Pfam" id="PF00528">
    <property type="entry name" value="BPD_transp_1"/>
    <property type="match status" value="1"/>
</dbReference>
<feature type="transmembrane region" description="Helical" evidence="7">
    <location>
        <begin position="128"/>
        <end position="145"/>
    </location>
</feature>